<dbReference type="RefSeq" id="XP_031940867.1">
    <property type="nucleotide sequence ID" value="XM_032082123.1"/>
</dbReference>
<accession>A0A5N7DCR7</accession>
<dbReference type="AlphaFoldDB" id="A0A5N7DCR7"/>
<gene>
    <name evidence="1" type="ORF">BDV37DRAFT_249799</name>
</gene>
<evidence type="ECO:0000313" key="2">
    <source>
        <dbReference type="Proteomes" id="UP000325579"/>
    </source>
</evidence>
<dbReference type="GeneID" id="43666814"/>
<organism evidence="1 2">
    <name type="scientific">Aspergillus pseudonomiae</name>
    <dbReference type="NCBI Taxonomy" id="1506151"/>
    <lineage>
        <taxon>Eukaryota</taxon>
        <taxon>Fungi</taxon>
        <taxon>Dikarya</taxon>
        <taxon>Ascomycota</taxon>
        <taxon>Pezizomycotina</taxon>
        <taxon>Eurotiomycetes</taxon>
        <taxon>Eurotiomycetidae</taxon>
        <taxon>Eurotiales</taxon>
        <taxon>Aspergillaceae</taxon>
        <taxon>Aspergillus</taxon>
        <taxon>Aspergillus subgen. Circumdati</taxon>
    </lineage>
</organism>
<protein>
    <submittedName>
        <fullName evidence="1">Uncharacterized protein</fullName>
    </submittedName>
</protein>
<name>A0A5N7DCR7_9EURO</name>
<evidence type="ECO:0000313" key="1">
    <source>
        <dbReference type="EMBL" id="KAE8403548.1"/>
    </source>
</evidence>
<dbReference type="EMBL" id="ML736775">
    <property type="protein sequence ID" value="KAE8403548.1"/>
    <property type="molecule type" value="Genomic_DNA"/>
</dbReference>
<dbReference type="Proteomes" id="UP000325579">
    <property type="component" value="Unassembled WGS sequence"/>
</dbReference>
<reference evidence="1 2" key="1">
    <citation type="submission" date="2019-04" db="EMBL/GenBank/DDBJ databases">
        <authorList>
            <consortium name="DOE Joint Genome Institute"/>
            <person name="Mondo S."/>
            <person name="Kjaerbolling I."/>
            <person name="Vesth T."/>
            <person name="Frisvad J.C."/>
            <person name="Nybo J.L."/>
            <person name="Theobald S."/>
            <person name="Kildgaard S."/>
            <person name="Isbrandt T."/>
            <person name="Kuo A."/>
            <person name="Sato A."/>
            <person name="Lyhne E.K."/>
            <person name="Kogle M.E."/>
            <person name="Wiebenga A."/>
            <person name="Kun R.S."/>
            <person name="Lubbers R.J."/>
            <person name="Makela M.R."/>
            <person name="Barry K."/>
            <person name="Chovatia M."/>
            <person name="Clum A."/>
            <person name="Daum C."/>
            <person name="Haridas S."/>
            <person name="He G."/>
            <person name="LaButti K."/>
            <person name="Lipzen A."/>
            <person name="Riley R."/>
            <person name="Salamov A."/>
            <person name="Simmons B.A."/>
            <person name="Magnuson J.K."/>
            <person name="Henrissat B."/>
            <person name="Mortensen U.H."/>
            <person name="Larsen T.O."/>
            <person name="Devries R.P."/>
            <person name="Grigoriev I.V."/>
            <person name="Machida M."/>
            <person name="Baker S.E."/>
            <person name="Andersen M.R."/>
            <person name="Cantor M.N."/>
            <person name="Hua S.X."/>
        </authorList>
    </citation>
    <scope>NUCLEOTIDE SEQUENCE [LARGE SCALE GENOMIC DNA]</scope>
    <source>
        <strain evidence="1 2">CBS 119388</strain>
    </source>
</reference>
<proteinExistence type="predicted"/>
<keyword evidence="2" id="KW-1185">Reference proteome</keyword>
<sequence length="83" mass="8465">MGLSFGAVSFVSCSEGVVPAASELGRTPNSALDCVVPPPKTGVVRAPLTGLILFGGSMEPGIISAFVRSVNIMLAVRGPSRYT</sequence>